<evidence type="ECO:0000256" key="1">
    <source>
        <dbReference type="SAM" id="Phobius"/>
    </source>
</evidence>
<reference evidence="2" key="2">
    <citation type="journal article" date="2013" name="PLoS ONE">
        <title>A Gene Expression Study of the Activities of Aromatic Ring-Cleavage Dioxygenases in Mycobacterium gilvum PYR-GCK to Changes in Salinity and pH during Pyrene Degradation.</title>
        <authorList>
            <person name="Badejo A.C."/>
            <person name="Badejo A.O."/>
            <person name="Shin K.H."/>
            <person name="Chai Y.G."/>
        </authorList>
    </citation>
    <scope>NUCLEOTIDE SEQUENCE [LARGE SCALE GENOMIC DNA]</scope>
    <source>
        <strain evidence="2">PYR-GCK</strain>
    </source>
</reference>
<feature type="transmembrane region" description="Helical" evidence="1">
    <location>
        <begin position="102"/>
        <end position="121"/>
    </location>
</feature>
<feature type="transmembrane region" description="Helical" evidence="1">
    <location>
        <begin position="133"/>
        <end position="152"/>
    </location>
</feature>
<dbReference type="KEGG" id="mgi:Mflv_1851"/>
<keyword evidence="1" id="KW-1133">Transmembrane helix</keyword>
<feature type="transmembrane region" description="Helical" evidence="1">
    <location>
        <begin position="72"/>
        <end position="90"/>
    </location>
</feature>
<sequence length="195" mass="21293">MRGVRSLSARRLLGMSGAEHPVCQGYSDSLHRLSANVAVVRALRPRCRRCERSSSARAGAHRGWIMIGMGSLLLRAGLTGVALWVVTLLVPGIEFVGGESTAARIGVIFVVAVIFGVVNAVIKPIVQIVSIPLYILTLGLFHVVINAFMLWITSWITEHTTHWGLAIDDFWWTAIWAAIVLSVVSWLLSLIVQAD</sequence>
<proteinExistence type="predicted"/>
<dbReference type="HOGENOM" id="CLU_120441_2_4_11"/>
<evidence type="ECO:0008006" key="3">
    <source>
        <dbReference type="Google" id="ProtNLM"/>
    </source>
</evidence>
<dbReference type="Pfam" id="PF04020">
    <property type="entry name" value="Phage_holin_4_2"/>
    <property type="match status" value="1"/>
</dbReference>
<evidence type="ECO:0000313" key="2">
    <source>
        <dbReference type="EMBL" id="ABP44331.1"/>
    </source>
</evidence>
<accession>A4T6X1</accession>
<reference evidence="2" key="1">
    <citation type="submission" date="2007-04" db="EMBL/GenBank/DDBJ databases">
        <authorList>
            <consortium name="US DOE Joint Genome Institute"/>
            <person name="Copeland A."/>
            <person name="Lucas S."/>
            <person name="Lapidus A."/>
            <person name="Barry K."/>
            <person name="Detter J.C."/>
            <person name="Glavina del Rio T."/>
            <person name="Hammon N."/>
            <person name="Israni S."/>
            <person name="Dalin E."/>
            <person name="Tice H."/>
            <person name="Pitluck S."/>
            <person name="Chain P."/>
            <person name="Malfatti S."/>
            <person name="Shin M."/>
            <person name="Vergez L."/>
            <person name="Schmutz J."/>
            <person name="Larimer F."/>
            <person name="Land M."/>
            <person name="Hauser L."/>
            <person name="Kyrpides N."/>
            <person name="Mikhailova N."/>
            <person name="Miller C."/>
            <person name="Richardson P."/>
        </authorList>
    </citation>
    <scope>NUCLEOTIDE SEQUENCE</scope>
    <source>
        <strain evidence="2">PYR-GCK</strain>
    </source>
</reference>
<gene>
    <name evidence="2" type="ordered locus">Mflv_1851</name>
</gene>
<dbReference type="InterPro" id="IPR007165">
    <property type="entry name" value="Phage_holin_4_2"/>
</dbReference>
<dbReference type="PANTHER" id="PTHR37309">
    <property type="entry name" value="SLR0284 PROTEIN"/>
    <property type="match status" value="1"/>
</dbReference>
<dbReference type="STRING" id="350054.Mflv_1851"/>
<protein>
    <recommendedName>
        <fullName evidence="3">Phage holin family protein</fullName>
    </recommendedName>
</protein>
<dbReference type="eggNOG" id="COG1950">
    <property type="taxonomic scope" value="Bacteria"/>
</dbReference>
<name>A4T6X1_MYCGI</name>
<organism evidence="2">
    <name type="scientific">Mycolicibacterium gilvum (strain PYR-GCK)</name>
    <name type="common">Mycobacterium gilvum (strain PYR-GCK)</name>
    <dbReference type="NCBI Taxonomy" id="350054"/>
    <lineage>
        <taxon>Bacteria</taxon>
        <taxon>Bacillati</taxon>
        <taxon>Actinomycetota</taxon>
        <taxon>Actinomycetes</taxon>
        <taxon>Mycobacteriales</taxon>
        <taxon>Mycobacteriaceae</taxon>
        <taxon>Mycolicibacterium</taxon>
    </lineage>
</organism>
<keyword evidence="1" id="KW-0812">Transmembrane</keyword>
<keyword evidence="1" id="KW-0472">Membrane</keyword>
<dbReference type="AlphaFoldDB" id="A4T6X1"/>
<feature type="transmembrane region" description="Helical" evidence="1">
    <location>
        <begin position="172"/>
        <end position="192"/>
    </location>
</feature>
<dbReference type="PANTHER" id="PTHR37309:SF1">
    <property type="entry name" value="SLR0284 PROTEIN"/>
    <property type="match status" value="1"/>
</dbReference>
<dbReference type="EMBL" id="CP000656">
    <property type="protein sequence ID" value="ABP44331.1"/>
    <property type="molecule type" value="Genomic_DNA"/>
</dbReference>